<evidence type="ECO:0000313" key="1">
    <source>
        <dbReference type="EMBL" id="KAJ4429311.1"/>
    </source>
</evidence>
<reference evidence="1 2" key="1">
    <citation type="journal article" date="2022" name="Allergy">
        <title>Genome assembly and annotation of Periplaneta americana reveal a comprehensive cockroach allergen profile.</title>
        <authorList>
            <person name="Wang L."/>
            <person name="Xiong Q."/>
            <person name="Saelim N."/>
            <person name="Wang L."/>
            <person name="Nong W."/>
            <person name="Wan A.T."/>
            <person name="Shi M."/>
            <person name="Liu X."/>
            <person name="Cao Q."/>
            <person name="Hui J.H.L."/>
            <person name="Sookrung N."/>
            <person name="Leung T.F."/>
            <person name="Tungtrongchitr A."/>
            <person name="Tsui S.K.W."/>
        </authorList>
    </citation>
    <scope>NUCLEOTIDE SEQUENCE [LARGE SCALE GENOMIC DNA]</scope>
    <source>
        <strain evidence="1">PWHHKU_190912</strain>
    </source>
</reference>
<dbReference type="Proteomes" id="UP001148838">
    <property type="component" value="Unassembled WGS sequence"/>
</dbReference>
<dbReference type="Pfam" id="PF05380">
    <property type="entry name" value="Peptidase_A17"/>
    <property type="match status" value="1"/>
</dbReference>
<dbReference type="InterPro" id="IPR008042">
    <property type="entry name" value="Retrotrans_Pao"/>
</dbReference>
<evidence type="ECO:0000313" key="2">
    <source>
        <dbReference type="Proteomes" id="UP001148838"/>
    </source>
</evidence>
<proteinExistence type="predicted"/>
<comment type="caution">
    <text evidence="1">The sequence shown here is derived from an EMBL/GenBank/DDBJ whole genome shotgun (WGS) entry which is preliminary data.</text>
</comment>
<protein>
    <submittedName>
        <fullName evidence="1">Uncharacterized protein</fullName>
    </submittedName>
</protein>
<gene>
    <name evidence="1" type="ORF">ANN_26315</name>
</gene>
<organism evidence="1 2">
    <name type="scientific">Periplaneta americana</name>
    <name type="common">American cockroach</name>
    <name type="synonym">Blatta americana</name>
    <dbReference type="NCBI Taxonomy" id="6978"/>
    <lineage>
        <taxon>Eukaryota</taxon>
        <taxon>Metazoa</taxon>
        <taxon>Ecdysozoa</taxon>
        <taxon>Arthropoda</taxon>
        <taxon>Hexapoda</taxon>
        <taxon>Insecta</taxon>
        <taxon>Pterygota</taxon>
        <taxon>Neoptera</taxon>
        <taxon>Polyneoptera</taxon>
        <taxon>Dictyoptera</taxon>
        <taxon>Blattodea</taxon>
        <taxon>Blattoidea</taxon>
        <taxon>Blattidae</taxon>
        <taxon>Blattinae</taxon>
        <taxon>Periplaneta</taxon>
    </lineage>
</organism>
<dbReference type="EMBL" id="JAJSOF020000036">
    <property type="protein sequence ID" value="KAJ4429311.1"/>
    <property type="molecule type" value="Genomic_DNA"/>
</dbReference>
<sequence length="84" mass="9790">MEQRVLPLDLATRWHNWTTSLPSLLDITIPRWAGTSNHYPYEIHVFCDSSERVYEAALYIRSSRRMSSKFGLYAAKADSLQLKE</sequence>
<name>A0ABQ8S5L5_PERAM</name>
<accession>A0ABQ8S5L5</accession>
<keyword evidence="2" id="KW-1185">Reference proteome</keyword>